<dbReference type="Pfam" id="PF13564">
    <property type="entry name" value="DoxX_2"/>
    <property type="match status" value="1"/>
</dbReference>
<name>W5TKN9_9NOCA</name>
<evidence type="ECO:0000313" key="7">
    <source>
        <dbReference type="Proteomes" id="UP000019150"/>
    </source>
</evidence>
<dbReference type="Proteomes" id="UP000019150">
    <property type="component" value="Chromosome"/>
</dbReference>
<proteinExistence type="predicted"/>
<evidence type="ECO:0000256" key="1">
    <source>
        <dbReference type="ARBA" id="ARBA00004141"/>
    </source>
</evidence>
<keyword evidence="4 5" id="KW-0472">Membrane</keyword>
<evidence type="ECO:0000256" key="3">
    <source>
        <dbReference type="ARBA" id="ARBA00022989"/>
    </source>
</evidence>
<dbReference type="eggNOG" id="ENOG5032WYA">
    <property type="taxonomic scope" value="Bacteria"/>
</dbReference>
<gene>
    <name evidence="6" type="ORF">NONO_c47390</name>
</gene>
<keyword evidence="2 5" id="KW-0812">Transmembrane</keyword>
<organism evidence="6 7">
    <name type="scientific">Nocardia nova SH22a</name>
    <dbReference type="NCBI Taxonomy" id="1415166"/>
    <lineage>
        <taxon>Bacteria</taxon>
        <taxon>Bacillati</taxon>
        <taxon>Actinomycetota</taxon>
        <taxon>Actinomycetes</taxon>
        <taxon>Mycobacteriales</taxon>
        <taxon>Nocardiaceae</taxon>
        <taxon>Nocardia</taxon>
    </lineage>
</organism>
<evidence type="ECO:0000256" key="4">
    <source>
        <dbReference type="ARBA" id="ARBA00023136"/>
    </source>
</evidence>
<dbReference type="HOGENOM" id="CLU_126433_0_1_11"/>
<dbReference type="PATRIC" id="fig|1415166.3.peg.4877"/>
<sequence length="123" mass="13138">MGIVNIAFWIVAGLLAAFYLYAGTLKITRSRDRLRPMMAWVDRLPLPAVRAIGVLEVLGAFGLILPPATGLVPWLAVVAALGFVVLQLAALPVHLIGGDRKVALNVTLLCAAAVTVWLATIWI</sequence>
<dbReference type="InterPro" id="IPR032808">
    <property type="entry name" value="DoxX"/>
</dbReference>
<dbReference type="GO" id="GO:0016020">
    <property type="term" value="C:membrane"/>
    <property type="evidence" value="ECO:0007669"/>
    <property type="project" value="UniProtKB-SubCell"/>
</dbReference>
<dbReference type="EMBL" id="CP006850">
    <property type="protein sequence ID" value="AHH19523.1"/>
    <property type="molecule type" value="Genomic_DNA"/>
</dbReference>
<feature type="transmembrane region" description="Helical" evidence="5">
    <location>
        <begin position="44"/>
        <end position="65"/>
    </location>
</feature>
<evidence type="ECO:0000313" key="6">
    <source>
        <dbReference type="EMBL" id="AHH19523.1"/>
    </source>
</evidence>
<feature type="transmembrane region" description="Helical" evidence="5">
    <location>
        <begin position="102"/>
        <end position="122"/>
    </location>
</feature>
<accession>W5TKN9</accession>
<comment type="subcellular location">
    <subcellularLocation>
        <location evidence="1">Membrane</location>
        <topology evidence="1">Multi-pass membrane protein</topology>
    </subcellularLocation>
</comment>
<evidence type="ECO:0000256" key="5">
    <source>
        <dbReference type="SAM" id="Phobius"/>
    </source>
</evidence>
<feature type="transmembrane region" description="Helical" evidence="5">
    <location>
        <begin position="6"/>
        <end position="23"/>
    </location>
</feature>
<dbReference type="STRING" id="1415166.NONO_c47390"/>
<dbReference type="AlphaFoldDB" id="W5TKN9"/>
<evidence type="ECO:0000256" key="2">
    <source>
        <dbReference type="ARBA" id="ARBA00022692"/>
    </source>
</evidence>
<keyword evidence="7" id="KW-1185">Reference proteome</keyword>
<keyword evidence="3 5" id="KW-1133">Transmembrane helix</keyword>
<reference evidence="6 7" key="1">
    <citation type="journal article" date="2014" name="Appl. Environ. Microbiol.">
        <title>Insights into the Microbial Degradation of Rubber and Gutta-Percha by Analysis of the Complete Genome of Nocardia nova SH22a.</title>
        <authorList>
            <person name="Luo Q."/>
            <person name="Hiessl S."/>
            <person name="Poehlein A."/>
            <person name="Daniel R."/>
            <person name="Steinbuchel A."/>
        </authorList>
    </citation>
    <scope>NUCLEOTIDE SEQUENCE [LARGE SCALE GENOMIC DNA]</scope>
    <source>
        <strain evidence="6">SH22a</strain>
    </source>
</reference>
<protein>
    <submittedName>
        <fullName evidence="6">Putative membrane protein</fullName>
    </submittedName>
</protein>
<feature type="transmembrane region" description="Helical" evidence="5">
    <location>
        <begin position="71"/>
        <end position="90"/>
    </location>
</feature>
<dbReference type="KEGG" id="nno:NONO_c47390"/>